<dbReference type="InterPro" id="IPR000719">
    <property type="entry name" value="Prot_kinase_dom"/>
</dbReference>
<evidence type="ECO:0000256" key="7">
    <source>
        <dbReference type="ARBA" id="ARBA00022692"/>
    </source>
</evidence>
<evidence type="ECO:0000256" key="11">
    <source>
        <dbReference type="ARBA" id="ARBA00022777"/>
    </source>
</evidence>
<dbReference type="InterPro" id="IPR001245">
    <property type="entry name" value="Ser-Thr/Tyr_kinase_cat_dom"/>
</dbReference>
<keyword evidence="12 19" id="KW-0067">ATP-binding</keyword>
<evidence type="ECO:0000259" key="21">
    <source>
        <dbReference type="PROSITE" id="PS50011"/>
    </source>
</evidence>
<evidence type="ECO:0000256" key="12">
    <source>
        <dbReference type="ARBA" id="ARBA00022840"/>
    </source>
</evidence>
<dbReference type="InterPro" id="IPR051824">
    <property type="entry name" value="LRR_Rcpt-Like_S/T_Kinase"/>
</dbReference>
<keyword evidence="13 20" id="KW-1133">Transmembrane helix</keyword>
<dbReference type="Pfam" id="PF07714">
    <property type="entry name" value="PK_Tyr_Ser-Thr"/>
    <property type="match status" value="1"/>
</dbReference>
<dbReference type="SUPFAM" id="SSF52058">
    <property type="entry name" value="L domain-like"/>
    <property type="match status" value="1"/>
</dbReference>
<dbReference type="Gene3D" id="3.30.200.20">
    <property type="entry name" value="Phosphorylase Kinase, domain 1"/>
    <property type="match status" value="1"/>
</dbReference>
<dbReference type="Pfam" id="PF11721">
    <property type="entry name" value="Malectin"/>
    <property type="match status" value="1"/>
</dbReference>
<feature type="transmembrane region" description="Helical" evidence="20">
    <location>
        <begin position="591"/>
        <end position="613"/>
    </location>
</feature>
<evidence type="ECO:0000256" key="20">
    <source>
        <dbReference type="SAM" id="Phobius"/>
    </source>
</evidence>
<dbReference type="PROSITE" id="PS00107">
    <property type="entry name" value="PROTEIN_KINASE_ATP"/>
    <property type="match status" value="1"/>
</dbReference>
<dbReference type="PROSITE" id="PS00108">
    <property type="entry name" value="PROTEIN_KINASE_ST"/>
    <property type="match status" value="1"/>
</dbReference>
<evidence type="ECO:0000256" key="2">
    <source>
        <dbReference type="ARBA" id="ARBA00012513"/>
    </source>
</evidence>
<keyword evidence="23" id="KW-1185">Reference proteome</keyword>
<dbReference type="InterPro" id="IPR021720">
    <property type="entry name" value="Malectin_dom"/>
</dbReference>
<dbReference type="InterPro" id="IPR011009">
    <property type="entry name" value="Kinase-like_dom_sf"/>
</dbReference>
<keyword evidence="4" id="KW-0597">Phosphoprotein</keyword>
<evidence type="ECO:0000256" key="8">
    <source>
        <dbReference type="ARBA" id="ARBA00022729"/>
    </source>
</evidence>
<dbReference type="Gene3D" id="1.10.510.10">
    <property type="entry name" value="Transferase(Phosphotransferase) domain 1"/>
    <property type="match status" value="1"/>
</dbReference>
<dbReference type="FunFam" id="3.80.10.10:FF:000452">
    <property type="entry name" value="Probable LRR receptor-like serine/threonine-protein kinase RFK1"/>
    <property type="match status" value="1"/>
</dbReference>
<dbReference type="Proteomes" id="UP000634136">
    <property type="component" value="Unassembled WGS sequence"/>
</dbReference>
<evidence type="ECO:0000256" key="1">
    <source>
        <dbReference type="ARBA" id="ARBA00004479"/>
    </source>
</evidence>
<evidence type="ECO:0000256" key="3">
    <source>
        <dbReference type="ARBA" id="ARBA00022527"/>
    </source>
</evidence>
<dbReference type="Pfam" id="PF13855">
    <property type="entry name" value="LRR_8"/>
    <property type="match status" value="1"/>
</dbReference>
<dbReference type="PROSITE" id="PS50011">
    <property type="entry name" value="PROTEIN_KINASE_DOM"/>
    <property type="match status" value="1"/>
</dbReference>
<dbReference type="OrthoDB" id="1893746at2759"/>
<evidence type="ECO:0000256" key="6">
    <source>
        <dbReference type="ARBA" id="ARBA00022679"/>
    </source>
</evidence>
<evidence type="ECO:0000256" key="4">
    <source>
        <dbReference type="ARBA" id="ARBA00022553"/>
    </source>
</evidence>
<evidence type="ECO:0000256" key="14">
    <source>
        <dbReference type="ARBA" id="ARBA00023136"/>
    </source>
</evidence>
<dbReference type="GO" id="GO:0005524">
    <property type="term" value="F:ATP binding"/>
    <property type="evidence" value="ECO:0007669"/>
    <property type="project" value="UniProtKB-UniRule"/>
</dbReference>
<keyword evidence="15 22" id="KW-0675">Receptor</keyword>
<dbReference type="InterPro" id="IPR008271">
    <property type="entry name" value="Ser/Thr_kinase_AS"/>
</dbReference>
<evidence type="ECO:0000256" key="18">
    <source>
        <dbReference type="ARBA" id="ARBA00048679"/>
    </source>
</evidence>
<evidence type="ECO:0000256" key="5">
    <source>
        <dbReference type="ARBA" id="ARBA00022614"/>
    </source>
</evidence>
<dbReference type="GO" id="GO:0016020">
    <property type="term" value="C:membrane"/>
    <property type="evidence" value="ECO:0007669"/>
    <property type="project" value="UniProtKB-SubCell"/>
</dbReference>
<dbReference type="PANTHER" id="PTHR48006:SF68">
    <property type="entry name" value="PROTEIN KINASE DOMAIN-CONTAINING PROTEIN"/>
    <property type="match status" value="1"/>
</dbReference>
<sequence length="996" mass="110361">MASAATPKLVTQEVNALKEIGTKLGKKDWDFGVDPCSGKGKWNVSDVRKGFQSSVTCDCSFNLNSSCHVVSIFLKAQNLSGTLPPEFSKFQYLKQLDLSRNIFTGTVPQQWATMQLVELSFMGNNLSGPFPKVLTNITTLRNLSIEGNLFSGPIPPEIGKLINLQKIILSSNAFTGELPVALSKLTNLNDLRLSDNNFSGRIPEFISKWTSIEKLHIEGCSLEGPIPSSISALTSLTDLRITDLKGRGSSFPPLSNMESMKTLILRKCLIKGKIPNYVGTMKKLKVLDLSFNDLIGEIPASFSQLEKVDFMYLTGNKLGGTIPNWVLGRNRNVDMSYNNFSWESSSPVECPRGSANLVESYSSSVDKRSNVHACLKRNFPCSTLGNQHYSLHINCGGKEANISGTIYEGDREQRGTAMYYSGRNWALSSTGNFMDNDIESDSYIVTNTSKLVNVSVLNSGLYTTARLSPLSLTYYGLCLMNGNYTVKLHFAEIIFINDRSFNSLGRRIFDVYIQGKLVLKDFNIEKEAGGIGKPIVKIFNATVVQHTLKIQFYYAGKGTTGIPTRGIYGPLISAISVEPNFKPPSRDRTRIYVIVAVGVVAAVVLLVLIVIGIMRRNGWLGGKDSVYKELRGIDLQTGLFTLRQIKTATKNFDATNKIGEGGFGSVYKGLLSDGTVIAVKQLSSKSKQGNREFVNEIGMISGLQHPNLVKLYGCCVEGNQLIVIYEYMENNCLSRALFGKDSACKVKLDWKTRKKICLDIARALAFLHEESRIKIIHRDIKTSNVLLDKEFNAKVSDFGLAKLNEDDNTHISTRVAGTIGYMAPEYAMRGYLTDKADVYSFGVVVLETISGKSNTNYRPNEDFVYLLDWAYVLQERGSLLELVDPDLGSEYSTEEAMVMLNVALLCTNASPTLRPTMSQAVSMLEGRTDIQDLLSDPGYSANSSKYKAIRNHFWQNPSRTQSLSRRTLYTDSSNSYLETEASYHHLVTVNSDESEK</sequence>
<dbReference type="AlphaFoldDB" id="A0A834WX58"/>
<evidence type="ECO:0000256" key="9">
    <source>
        <dbReference type="ARBA" id="ARBA00022737"/>
    </source>
</evidence>
<feature type="domain" description="Protein kinase" evidence="21">
    <location>
        <begin position="652"/>
        <end position="934"/>
    </location>
</feature>
<evidence type="ECO:0000313" key="23">
    <source>
        <dbReference type="Proteomes" id="UP000634136"/>
    </source>
</evidence>
<dbReference type="FunFam" id="3.30.200.20:FF:000217">
    <property type="entry name" value="probable LRR receptor-like serine/threonine-protein kinase At1g53430"/>
    <property type="match status" value="1"/>
</dbReference>
<keyword evidence="5" id="KW-0433">Leucine-rich repeat</keyword>
<evidence type="ECO:0000313" key="22">
    <source>
        <dbReference type="EMBL" id="KAF7833548.1"/>
    </source>
</evidence>
<dbReference type="FunFam" id="1.10.510.10:FF:000044">
    <property type="entry name" value="Putative LRR receptor-like serine/threonine-protein kinase"/>
    <property type="match status" value="1"/>
</dbReference>
<comment type="catalytic activity">
    <reaction evidence="18">
        <text>L-seryl-[protein] + ATP = O-phospho-L-seryl-[protein] + ADP + H(+)</text>
        <dbReference type="Rhea" id="RHEA:17989"/>
        <dbReference type="Rhea" id="RHEA-COMP:9863"/>
        <dbReference type="Rhea" id="RHEA-COMP:11604"/>
        <dbReference type="ChEBI" id="CHEBI:15378"/>
        <dbReference type="ChEBI" id="CHEBI:29999"/>
        <dbReference type="ChEBI" id="CHEBI:30616"/>
        <dbReference type="ChEBI" id="CHEBI:83421"/>
        <dbReference type="ChEBI" id="CHEBI:456216"/>
        <dbReference type="EC" id="2.7.11.1"/>
    </reaction>
</comment>
<dbReference type="FunFam" id="3.80.10.10:FF:000958">
    <property type="entry name" value="Putative LRR receptor-like serine/threonine-protein kinase isoform A"/>
    <property type="match status" value="1"/>
</dbReference>
<dbReference type="SMART" id="SM00220">
    <property type="entry name" value="S_TKc"/>
    <property type="match status" value="1"/>
</dbReference>
<dbReference type="GO" id="GO:0004674">
    <property type="term" value="F:protein serine/threonine kinase activity"/>
    <property type="evidence" value="ECO:0007669"/>
    <property type="project" value="UniProtKB-KW"/>
</dbReference>
<keyword evidence="6" id="KW-0808">Transferase</keyword>
<feature type="binding site" evidence="19">
    <location>
        <position position="680"/>
    </location>
    <ligand>
        <name>ATP</name>
        <dbReference type="ChEBI" id="CHEBI:30616"/>
    </ligand>
</feature>
<dbReference type="Gene3D" id="3.80.10.10">
    <property type="entry name" value="Ribonuclease Inhibitor"/>
    <property type="match status" value="3"/>
</dbReference>
<name>A0A834WX58_9FABA</name>
<dbReference type="Gene3D" id="2.60.120.430">
    <property type="entry name" value="Galactose-binding lectin"/>
    <property type="match status" value="1"/>
</dbReference>
<keyword evidence="9" id="KW-0677">Repeat</keyword>
<keyword evidence="10 19" id="KW-0547">Nucleotide-binding</keyword>
<evidence type="ECO:0000256" key="16">
    <source>
        <dbReference type="ARBA" id="ARBA00023180"/>
    </source>
</evidence>
<comment type="catalytic activity">
    <reaction evidence="17">
        <text>L-threonyl-[protein] + ATP = O-phospho-L-threonyl-[protein] + ADP + H(+)</text>
        <dbReference type="Rhea" id="RHEA:46608"/>
        <dbReference type="Rhea" id="RHEA-COMP:11060"/>
        <dbReference type="Rhea" id="RHEA-COMP:11605"/>
        <dbReference type="ChEBI" id="CHEBI:15378"/>
        <dbReference type="ChEBI" id="CHEBI:30013"/>
        <dbReference type="ChEBI" id="CHEBI:30616"/>
        <dbReference type="ChEBI" id="CHEBI:61977"/>
        <dbReference type="ChEBI" id="CHEBI:456216"/>
        <dbReference type="EC" id="2.7.11.1"/>
    </reaction>
</comment>
<comment type="subcellular location">
    <subcellularLocation>
        <location evidence="1">Membrane</location>
        <topology evidence="1">Single-pass type I membrane protein</topology>
    </subcellularLocation>
</comment>
<evidence type="ECO:0000256" key="19">
    <source>
        <dbReference type="PROSITE-ProRule" id="PRU10141"/>
    </source>
</evidence>
<keyword evidence="7 20" id="KW-0812">Transmembrane</keyword>
<keyword evidence="8" id="KW-0732">Signal</keyword>
<keyword evidence="14 20" id="KW-0472">Membrane</keyword>
<protein>
    <recommendedName>
        <fullName evidence="2">non-specific serine/threonine protein kinase</fullName>
        <ecNumber evidence="2">2.7.11.1</ecNumber>
    </recommendedName>
</protein>
<dbReference type="InterPro" id="IPR032675">
    <property type="entry name" value="LRR_dom_sf"/>
</dbReference>
<gene>
    <name evidence="22" type="ORF">G2W53_015881</name>
</gene>
<proteinExistence type="predicted"/>
<dbReference type="PANTHER" id="PTHR48006">
    <property type="entry name" value="LEUCINE-RICH REPEAT-CONTAINING PROTEIN DDB_G0281931-RELATED"/>
    <property type="match status" value="1"/>
</dbReference>
<dbReference type="EC" id="2.7.11.1" evidence="2"/>
<keyword evidence="3" id="KW-0723">Serine/threonine-protein kinase</keyword>
<evidence type="ECO:0000256" key="15">
    <source>
        <dbReference type="ARBA" id="ARBA00023170"/>
    </source>
</evidence>
<keyword evidence="16" id="KW-0325">Glycoprotein</keyword>
<dbReference type="Pfam" id="PF00560">
    <property type="entry name" value="LRR_1"/>
    <property type="match status" value="3"/>
</dbReference>
<dbReference type="CDD" id="cd14066">
    <property type="entry name" value="STKc_IRAK"/>
    <property type="match status" value="1"/>
</dbReference>
<reference evidence="22" key="1">
    <citation type="submission" date="2020-09" db="EMBL/GenBank/DDBJ databases">
        <title>Genome-Enabled Discovery of Anthraquinone Biosynthesis in Senna tora.</title>
        <authorList>
            <person name="Kang S.-H."/>
            <person name="Pandey R.P."/>
            <person name="Lee C.-M."/>
            <person name="Sim J.-S."/>
            <person name="Jeong J.-T."/>
            <person name="Choi B.-S."/>
            <person name="Jung M."/>
            <person name="Ginzburg D."/>
            <person name="Zhao K."/>
            <person name="Won S.Y."/>
            <person name="Oh T.-J."/>
            <person name="Yu Y."/>
            <person name="Kim N.-H."/>
            <person name="Lee O.R."/>
            <person name="Lee T.-H."/>
            <person name="Bashyal P."/>
            <person name="Kim T.-S."/>
            <person name="Lee W.-H."/>
            <person name="Kawkins C."/>
            <person name="Kim C.-K."/>
            <person name="Kim J.S."/>
            <person name="Ahn B.O."/>
            <person name="Rhee S.Y."/>
            <person name="Sohng J.K."/>
        </authorList>
    </citation>
    <scope>NUCLEOTIDE SEQUENCE</scope>
    <source>
        <tissue evidence="22">Leaf</tissue>
    </source>
</reference>
<evidence type="ECO:0000256" key="13">
    <source>
        <dbReference type="ARBA" id="ARBA00022989"/>
    </source>
</evidence>
<comment type="caution">
    <text evidence="22">The sequence shown here is derived from an EMBL/GenBank/DDBJ whole genome shotgun (WGS) entry which is preliminary data.</text>
</comment>
<organism evidence="22 23">
    <name type="scientific">Senna tora</name>
    <dbReference type="NCBI Taxonomy" id="362788"/>
    <lineage>
        <taxon>Eukaryota</taxon>
        <taxon>Viridiplantae</taxon>
        <taxon>Streptophyta</taxon>
        <taxon>Embryophyta</taxon>
        <taxon>Tracheophyta</taxon>
        <taxon>Spermatophyta</taxon>
        <taxon>Magnoliopsida</taxon>
        <taxon>eudicotyledons</taxon>
        <taxon>Gunneridae</taxon>
        <taxon>Pentapetalae</taxon>
        <taxon>rosids</taxon>
        <taxon>fabids</taxon>
        <taxon>Fabales</taxon>
        <taxon>Fabaceae</taxon>
        <taxon>Caesalpinioideae</taxon>
        <taxon>Cassia clade</taxon>
        <taxon>Senna</taxon>
    </lineage>
</organism>
<dbReference type="FunFam" id="2.60.120.430:FF:000004">
    <property type="entry name" value="Putative leucine-rich repeat receptor-like serine/threonine-protein kinase"/>
    <property type="match status" value="1"/>
</dbReference>
<dbReference type="InterPro" id="IPR017441">
    <property type="entry name" value="Protein_kinase_ATP_BS"/>
</dbReference>
<dbReference type="SUPFAM" id="SSF56112">
    <property type="entry name" value="Protein kinase-like (PK-like)"/>
    <property type="match status" value="1"/>
</dbReference>
<keyword evidence="11 22" id="KW-0418">Kinase</keyword>
<evidence type="ECO:0000256" key="17">
    <source>
        <dbReference type="ARBA" id="ARBA00047899"/>
    </source>
</evidence>
<evidence type="ECO:0000256" key="10">
    <source>
        <dbReference type="ARBA" id="ARBA00022741"/>
    </source>
</evidence>
<dbReference type="EMBL" id="JAAIUW010000005">
    <property type="protein sequence ID" value="KAF7833548.1"/>
    <property type="molecule type" value="Genomic_DNA"/>
</dbReference>
<accession>A0A834WX58</accession>
<dbReference type="InterPro" id="IPR001611">
    <property type="entry name" value="Leu-rich_rpt"/>
</dbReference>